<keyword evidence="2" id="KW-0694">RNA-binding</keyword>
<evidence type="ECO:0000256" key="2">
    <source>
        <dbReference type="ARBA" id="ARBA00022884"/>
    </source>
</evidence>
<dbReference type="Gene3D" id="2.40.50.140">
    <property type="entry name" value="Nucleic acid-binding proteins"/>
    <property type="match status" value="1"/>
</dbReference>
<keyword evidence="1" id="KW-0820">tRNA-binding</keyword>
<accession>A0A382KC39</accession>
<dbReference type="InterPro" id="IPR012340">
    <property type="entry name" value="NA-bd_OB-fold"/>
</dbReference>
<dbReference type="EMBL" id="UINC01079504">
    <property type="protein sequence ID" value="SVC21566.1"/>
    <property type="molecule type" value="Genomic_DNA"/>
</dbReference>
<dbReference type="GO" id="GO:0000049">
    <property type="term" value="F:tRNA binding"/>
    <property type="evidence" value="ECO:0007669"/>
    <property type="project" value="UniProtKB-KW"/>
</dbReference>
<evidence type="ECO:0000259" key="3">
    <source>
        <dbReference type="PROSITE" id="PS50886"/>
    </source>
</evidence>
<feature type="domain" description="TRNA-binding" evidence="3">
    <location>
        <begin position="11"/>
        <end position="46"/>
    </location>
</feature>
<organism evidence="4">
    <name type="scientific">marine metagenome</name>
    <dbReference type="NCBI Taxonomy" id="408172"/>
    <lineage>
        <taxon>unclassified sequences</taxon>
        <taxon>metagenomes</taxon>
        <taxon>ecological metagenomes</taxon>
    </lineage>
</organism>
<reference evidence="4" key="1">
    <citation type="submission" date="2018-05" db="EMBL/GenBank/DDBJ databases">
        <authorList>
            <person name="Lanie J.A."/>
            <person name="Ng W.-L."/>
            <person name="Kazmierczak K.M."/>
            <person name="Andrzejewski T.M."/>
            <person name="Davidsen T.M."/>
            <person name="Wayne K.J."/>
            <person name="Tettelin H."/>
            <person name="Glass J.I."/>
            <person name="Rusch D."/>
            <person name="Podicherti R."/>
            <person name="Tsui H.-C.T."/>
            <person name="Winkler M.E."/>
        </authorList>
    </citation>
    <scope>NUCLEOTIDE SEQUENCE</scope>
</reference>
<proteinExistence type="predicted"/>
<gene>
    <name evidence="4" type="ORF">METZ01_LOCUS274420</name>
</gene>
<dbReference type="AlphaFoldDB" id="A0A382KC39"/>
<protein>
    <recommendedName>
        <fullName evidence="3">tRNA-binding domain-containing protein</fullName>
    </recommendedName>
</protein>
<dbReference type="PROSITE" id="PS50886">
    <property type="entry name" value="TRBD"/>
    <property type="match status" value="1"/>
</dbReference>
<dbReference type="SUPFAM" id="SSF50249">
    <property type="entry name" value="Nucleic acid-binding proteins"/>
    <property type="match status" value="1"/>
</dbReference>
<feature type="non-terminal residue" evidence="4">
    <location>
        <position position="46"/>
    </location>
</feature>
<name>A0A382KC39_9ZZZZ</name>
<evidence type="ECO:0000313" key="4">
    <source>
        <dbReference type="EMBL" id="SVC21566.1"/>
    </source>
</evidence>
<dbReference type="InterPro" id="IPR002547">
    <property type="entry name" value="tRNA-bd_dom"/>
</dbReference>
<evidence type="ECO:0000256" key="1">
    <source>
        <dbReference type="ARBA" id="ARBA00022555"/>
    </source>
</evidence>
<sequence>MSTSHLLNWKEFEKVDMRVGRIMEVLAFPEAIRPAYRLLVDFGSLG</sequence>